<organism evidence="2 3">
    <name type="scientific">Thalassiosira oceanica</name>
    <name type="common">Marine diatom</name>
    <dbReference type="NCBI Taxonomy" id="159749"/>
    <lineage>
        <taxon>Eukaryota</taxon>
        <taxon>Sar</taxon>
        <taxon>Stramenopiles</taxon>
        <taxon>Ochrophyta</taxon>
        <taxon>Bacillariophyta</taxon>
        <taxon>Coscinodiscophyceae</taxon>
        <taxon>Thalassiosirophycidae</taxon>
        <taxon>Thalassiosirales</taxon>
        <taxon>Thalassiosiraceae</taxon>
        <taxon>Thalassiosira</taxon>
    </lineage>
</organism>
<feature type="compositionally biased region" description="Low complexity" evidence="1">
    <location>
        <begin position="154"/>
        <end position="166"/>
    </location>
</feature>
<keyword evidence="3" id="KW-1185">Reference proteome</keyword>
<dbReference type="Proteomes" id="UP000266841">
    <property type="component" value="Unassembled WGS sequence"/>
</dbReference>
<gene>
    <name evidence="2" type="ORF">THAOC_16564</name>
</gene>
<dbReference type="AlphaFoldDB" id="K0S9K2"/>
<dbReference type="EMBL" id="AGNL01018607">
    <property type="protein sequence ID" value="EJK62808.1"/>
    <property type="molecule type" value="Genomic_DNA"/>
</dbReference>
<feature type="region of interest" description="Disordered" evidence="1">
    <location>
        <begin position="135"/>
        <end position="166"/>
    </location>
</feature>
<dbReference type="eggNOG" id="ENOG502STHV">
    <property type="taxonomic scope" value="Eukaryota"/>
</dbReference>
<comment type="caution">
    <text evidence="2">The sequence shown here is derived from an EMBL/GenBank/DDBJ whole genome shotgun (WGS) entry which is preliminary data.</text>
</comment>
<accession>K0S9K2</accession>
<proteinExistence type="predicted"/>
<evidence type="ECO:0000313" key="2">
    <source>
        <dbReference type="EMBL" id="EJK62808.1"/>
    </source>
</evidence>
<dbReference type="OMA" id="RITRTAH"/>
<name>K0S9K2_THAOC</name>
<evidence type="ECO:0000256" key="1">
    <source>
        <dbReference type="SAM" id="MobiDB-lite"/>
    </source>
</evidence>
<evidence type="ECO:0000313" key="3">
    <source>
        <dbReference type="Proteomes" id="UP000266841"/>
    </source>
</evidence>
<feature type="non-terminal residue" evidence="2">
    <location>
        <position position="1"/>
    </location>
</feature>
<protein>
    <submittedName>
        <fullName evidence="2">Uncharacterized protein</fullName>
    </submittedName>
</protein>
<sequence length="427" mass="47337">REIRGEERFKMRRSGSSSCLLRPKRSLSTDDLAAAAGTPTATILTREKSDTTCAQDRLHLLAELQAHAHSIHFLESDDLVRGADLPPSVILYLEWDPRTCSPQDFTNGALSDSVKKILSANGDYGDLRELENAIANHRTSPNSSPRRREKVEDSIPQSSSAASIAIESESSEWPRIYAIVDETSSRFPTYPSIEYTQEDNTRYSTANIKPIRSVTESIKSCSAALFDREDELKLAETLVRAVSSKPFLRSILDGITVGVSGSSSIGLEAVVATLAHGSKERRTALRGNRSFNKAHDRITRTAHSIQSKDPEMSSIAVIALNHDSLETNDHHSHHDVTIVGSRQEELEQCRVIAEWHGKGDRVSFAARAQLDWRNAWDTQERTGIASELEVNDEPLSSVMIAILMIAIIAHAWNEYGHIVKSFIDDNL</sequence>
<reference evidence="2 3" key="1">
    <citation type="journal article" date="2012" name="Genome Biol.">
        <title>Genome and low-iron response of an oceanic diatom adapted to chronic iron limitation.</title>
        <authorList>
            <person name="Lommer M."/>
            <person name="Specht M."/>
            <person name="Roy A.S."/>
            <person name="Kraemer L."/>
            <person name="Andreson R."/>
            <person name="Gutowska M.A."/>
            <person name="Wolf J."/>
            <person name="Bergner S.V."/>
            <person name="Schilhabel M.B."/>
            <person name="Klostermeier U.C."/>
            <person name="Beiko R.G."/>
            <person name="Rosenstiel P."/>
            <person name="Hippler M."/>
            <person name="Laroche J."/>
        </authorList>
    </citation>
    <scope>NUCLEOTIDE SEQUENCE [LARGE SCALE GENOMIC DNA]</scope>
    <source>
        <strain evidence="2 3">CCMP1005</strain>
    </source>
</reference>